<sequence>MSAKQPHANCFIREKQHTLRDMRHGYSRPEPGSIVNGQQTPDLDSGDSLTHEQGAAAFAAAVGGEQVGEGIHSGAVNISDNNAQDHIHADDNQGRNEGDGMKDRQLSHLLVTAPQSVTDTINVDVSWMMVPRNPEKESSIAGVFTRPVVRVPTEAADGRQRSAGRRHEARKHSSSNDSHPCPGYGRSLSDRTVNRRRRPPTRSGASQRTLLLTSTELNPLSTPAVPASPRLAVAMGLPGRPHRGPRRMVIASCRLLWQ</sequence>
<reference evidence="2" key="2">
    <citation type="submission" date="2010-05" db="EMBL/GenBank/DDBJ databases">
        <title>The Genome Sequence of Magnaporthe poae strain ATCC 64411.</title>
        <authorList>
            <consortium name="The Broad Institute Genome Sequencing Platform"/>
            <consortium name="Broad Institute Genome Sequencing Center for Infectious Disease"/>
            <person name="Ma L.-J."/>
            <person name="Dead R."/>
            <person name="Young S."/>
            <person name="Zeng Q."/>
            <person name="Koehrsen M."/>
            <person name="Alvarado L."/>
            <person name="Berlin A."/>
            <person name="Chapman S.B."/>
            <person name="Chen Z."/>
            <person name="Freedman E."/>
            <person name="Gellesch M."/>
            <person name="Goldberg J."/>
            <person name="Griggs A."/>
            <person name="Gujja S."/>
            <person name="Heilman E.R."/>
            <person name="Heiman D."/>
            <person name="Hepburn T."/>
            <person name="Howarth C."/>
            <person name="Jen D."/>
            <person name="Larson L."/>
            <person name="Mehta T."/>
            <person name="Neiman D."/>
            <person name="Pearson M."/>
            <person name="Roberts A."/>
            <person name="Saif S."/>
            <person name="Shea T."/>
            <person name="Shenoy N."/>
            <person name="Sisk P."/>
            <person name="Stolte C."/>
            <person name="Sykes S."/>
            <person name="Walk T."/>
            <person name="White J."/>
            <person name="Yandava C."/>
            <person name="Haas B."/>
            <person name="Nusbaum C."/>
            <person name="Birren B."/>
        </authorList>
    </citation>
    <scope>NUCLEOTIDE SEQUENCE</scope>
    <source>
        <strain evidence="2">ATCC 64411</strain>
    </source>
</reference>
<evidence type="ECO:0000256" key="1">
    <source>
        <dbReference type="SAM" id="MobiDB-lite"/>
    </source>
</evidence>
<dbReference type="VEuPathDB" id="FungiDB:MAPG_08257"/>
<dbReference type="EMBL" id="ADBL01001993">
    <property type="status" value="NOT_ANNOTATED_CDS"/>
    <property type="molecule type" value="Genomic_DNA"/>
</dbReference>
<accession>A0A0C4E6W0</accession>
<evidence type="ECO:0000313" key="3">
    <source>
        <dbReference type="EnsemblFungi" id="MAPG_08257T0"/>
    </source>
</evidence>
<evidence type="ECO:0000313" key="2">
    <source>
        <dbReference type="EMBL" id="KLU89283.1"/>
    </source>
</evidence>
<feature type="compositionally biased region" description="Basic residues" evidence="1">
    <location>
        <begin position="162"/>
        <end position="173"/>
    </location>
</feature>
<dbReference type="AlphaFoldDB" id="A0A0C4E6W0"/>
<name>A0A0C4E6W0_MAGP6</name>
<proteinExistence type="predicted"/>
<evidence type="ECO:0000313" key="4">
    <source>
        <dbReference type="Proteomes" id="UP000011715"/>
    </source>
</evidence>
<feature type="compositionally biased region" description="Basic and acidic residues" evidence="1">
    <location>
        <begin position="12"/>
        <end position="24"/>
    </location>
</feature>
<reference evidence="4" key="1">
    <citation type="submission" date="2010-05" db="EMBL/GenBank/DDBJ databases">
        <title>The genome sequence of Magnaporthe poae strain ATCC 64411.</title>
        <authorList>
            <person name="Ma L.-J."/>
            <person name="Dead R."/>
            <person name="Young S."/>
            <person name="Zeng Q."/>
            <person name="Koehrsen M."/>
            <person name="Alvarado L."/>
            <person name="Berlin A."/>
            <person name="Chapman S.B."/>
            <person name="Chen Z."/>
            <person name="Freedman E."/>
            <person name="Gellesch M."/>
            <person name="Goldberg J."/>
            <person name="Griggs A."/>
            <person name="Gujja S."/>
            <person name="Heilman E.R."/>
            <person name="Heiman D."/>
            <person name="Hepburn T."/>
            <person name="Howarth C."/>
            <person name="Jen D."/>
            <person name="Larson L."/>
            <person name="Mehta T."/>
            <person name="Neiman D."/>
            <person name="Pearson M."/>
            <person name="Roberts A."/>
            <person name="Saif S."/>
            <person name="Shea T."/>
            <person name="Shenoy N."/>
            <person name="Sisk P."/>
            <person name="Stolte C."/>
            <person name="Sykes S."/>
            <person name="Walk T."/>
            <person name="White J."/>
            <person name="Yandava C."/>
            <person name="Haas B."/>
            <person name="Nusbaum C."/>
            <person name="Birren B."/>
        </authorList>
    </citation>
    <scope>NUCLEOTIDE SEQUENCE [LARGE SCALE GENOMIC DNA]</scope>
    <source>
        <strain evidence="4">ATCC 64411 / 73-15</strain>
    </source>
</reference>
<gene>
    <name evidence="2" type="ORF">MAPG_08257</name>
</gene>
<organism evidence="3 4">
    <name type="scientific">Magnaporthiopsis poae (strain ATCC 64411 / 73-15)</name>
    <name type="common">Kentucky bluegrass fungus</name>
    <name type="synonym">Magnaporthe poae</name>
    <dbReference type="NCBI Taxonomy" id="644358"/>
    <lineage>
        <taxon>Eukaryota</taxon>
        <taxon>Fungi</taxon>
        <taxon>Dikarya</taxon>
        <taxon>Ascomycota</taxon>
        <taxon>Pezizomycotina</taxon>
        <taxon>Sordariomycetes</taxon>
        <taxon>Sordariomycetidae</taxon>
        <taxon>Magnaporthales</taxon>
        <taxon>Magnaporthaceae</taxon>
        <taxon>Magnaporthiopsis</taxon>
    </lineage>
</organism>
<dbReference type="EnsemblFungi" id="MAPG_08257T0">
    <property type="protein sequence ID" value="MAPG_08257T0"/>
    <property type="gene ID" value="MAPG_08257"/>
</dbReference>
<protein>
    <submittedName>
        <fullName evidence="2 3">Uncharacterized protein</fullName>
    </submittedName>
</protein>
<reference evidence="2" key="3">
    <citation type="submission" date="2011-03" db="EMBL/GenBank/DDBJ databases">
        <title>Annotation of Magnaporthe poae ATCC 64411.</title>
        <authorList>
            <person name="Ma L.-J."/>
            <person name="Dead R."/>
            <person name="Young S.K."/>
            <person name="Zeng Q."/>
            <person name="Gargeya S."/>
            <person name="Fitzgerald M."/>
            <person name="Haas B."/>
            <person name="Abouelleil A."/>
            <person name="Alvarado L."/>
            <person name="Arachchi H.M."/>
            <person name="Berlin A."/>
            <person name="Brown A."/>
            <person name="Chapman S.B."/>
            <person name="Chen Z."/>
            <person name="Dunbar C."/>
            <person name="Freedman E."/>
            <person name="Gearin G."/>
            <person name="Gellesch M."/>
            <person name="Goldberg J."/>
            <person name="Griggs A."/>
            <person name="Gujja S."/>
            <person name="Heiman D."/>
            <person name="Howarth C."/>
            <person name="Larson L."/>
            <person name="Lui A."/>
            <person name="MacDonald P.J.P."/>
            <person name="Mehta T."/>
            <person name="Montmayeur A."/>
            <person name="Murphy C."/>
            <person name="Neiman D."/>
            <person name="Pearson M."/>
            <person name="Priest M."/>
            <person name="Roberts A."/>
            <person name="Saif S."/>
            <person name="Shea T."/>
            <person name="Shenoy N."/>
            <person name="Sisk P."/>
            <person name="Stolte C."/>
            <person name="Sykes S."/>
            <person name="Yandava C."/>
            <person name="Wortman J."/>
            <person name="Nusbaum C."/>
            <person name="Birren B."/>
        </authorList>
    </citation>
    <scope>NUCLEOTIDE SEQUENCE</scope>
    <source>
        <strain evidence="2">ATCC 64411</strain>
    </source>
</reference>
<reference evidence="3" key="4">
    <citation type="journal article" date="2015" name="G3 (Bethesda)">
        <title>Genome sequences of three phytopathogenic species of the Magnaporthaceae family of fungi.</title>
        <authorList>
            <person name="Okagaki L.H."/>
            <person name="Nunes C.C."/>
            <person name="Sailsbery J."/>
            <person name="Clay B."/>
            <person name="Brown D."/>
            <person name="John T."/>
            <person name="Oh Y."/>
            <person name="Young N."/>
            <person name="Fitzgerald M."/>
            <person name="Haas B.J."/>
            <person name="Zeng Q."/>
            <person name="Young S."/>
            <person name="Adiconis X."/>
            <person name="Fan L."/>
            <person name="Levin J.Z."/>
            <person name="Mitchell T.K."/>
            <person name="Okubara P.A."/>
            <person name="Farman M.L."/>
            <person name="Kohn L.M."/>
            <person name="Birren B."/>
            <person name="Ma L.-J."/>
            <person name="Dean R.A."/>
        </authorList>
    </citation>
    <scope>NUCLEOTIDE SEQUENCE</scope>
    <source>
        <strain evidence="3">ATCC 64411 / 73-15</strain>
    </source>
</reference>
<dbReference type="EMBL" id="GL876972">
    <property type="protein sequence ID" value="KLU89283.1"/>
    <property type="molecule type" value="Genomic_DNA"/>
</dbReference>
<dbReference type="Proteomes" id="UP000011715">
    <property type="component" value="Unassembled WGS sequence"/>
</dbReference>
<keyword evidence="4" id="KW-1185">Reference proteome</keyword>
<feature type="region of interest" description="Disordered" evidence="1">
    <location>
        <begin position="1"/>
        <end position="48"/>
    </location>
</feature>
<reference evidence="3" key="5">
    <citation type="submission" date="2015-06" db="UniProtKB">
        <authorList>
            <consortium name="EnsemblFungi"/>
        </authorList>
    </citation>
    <scope>IDENTIFICATION</scope>
    <source>
        <strain evidence="3">ATCC 64411</strain>
    </source>
</reference>
<feature type="region of interest" description="Disordered" evidence="1">
    <location>
        <begin position="151"/>
        <end position="208"/>
    </location>
</feature>